<sequence length="117" mass="13457">MIAPCALHLQFLHCFSLAIYFLGDWECLLSYGILQYPQLKDTTDIYIYSSGDVIPGEEFYSGSFEKTELLPMRPLLFPSSHYLSRTHESLFPHLGRPKEEAMTAPGRFRCPVHRAKD</sequence>
<organism evidence="2 3">
    <name type="scientific">Ricinus communis</name>
    <name type="common">Castor bean</name>
    <dbReference type="NCBI Taxonomy" id="3988"/>
    <lineage>
        <taxon>Eukaryota</taxon>
        <taxon>Viridiplantae</taxon>
        <taxon>Streptophyta</taxon>
        <taxon>Embryophyta</taxon>
        <taxon>Tracheophyta</taxon>
        <taxon>Spermatophyta</taxon>
        <taxon>Magnoliopsida</taxon>
        <taxon>eudicotyledons</taxon>
        <taxon>Gunneridae</taxon>
        <taxon>Pentapetalae</taxon>
        <taxon>rosids</taxon>
        <taxon>fabids</taxon>
        <taxon>Malpighiales</taxon>
        <taxon>Euphorbiaceae</taxon>
        <taxon>Acalyphoideae</taxon>
        <taxon>Acalypheae</taxon>
        <taxon>Ricinus</taxon>
    </lineage>
</organism>
<keyword evidence="1" id="KW-0732">Signal</keyword>
<feature type="chain" id="PRO_5002891904" evidence="1">
    <location>
        <begin position="19"/>
        <end position="117"/>
    </location>
</feature>
<feature type="signal peptide" evidence="1">
    <location>
        <begin position="1"/>
        <end position="18"/>
    </location>
</feature>
<reference evidence="3" key="1">
    <citation type="journal article" date="2010" name="Nat. Biotechnol.">
        <title>Draft genome sequence of the oilseed species Ricinus communis.</title>
        <authorList>
            <person name="Chan A.P."/>
            <person name="Crabtree J."/>
            <person name="Zhao Q."/>
            <person name="Lorenzi H."/>
            <person name="Orvis J."/>
            <person name="Puiu D."/>
            <person name="Melake-Berhan A."/>
            <person name="Jones K.M."/>
            <person name="Redman J."/>
            <person name="Chen G."/>
            <person name="Cahoon E.B."/>
            <person name="Gedil M."/>
            <person name="Stanke M."/>
            <person name="Haas B.J."/>
            <person name="Wortman J.R."/>
            <person name="Fraser-Liggett C.M."/>
            <person name="Ravel J."/>
            <person name="Rabinowicz P.D."/>
        </authorList>
    </citation>
    <scope>NUCLEOTIDE SEQUENCE [LARGE SCALE GENOMIC DNA]</scope>
    <source>
        <strain evidence="3">cv. Hale</strain>
    </source>
</reference>
<dbReference type="Proteomes" id="UP000008311">
    <property type="component" value="Unassembled WGS sequence"/>
</dbReference>
<dbReference type="InParanoid" id="B9SLQ9"/>
<name>B9SLQ9_RICCO</name>
<evidence type="ECO:0000313" key="3">
    <source>
        <dbReference type="Proteomes" id="UP000008311"/>
    </source>
</evidence>
<dbReference type="AlphaFoldDB" id="B9SLQ9"/>
<evidence type="ECO:0000256" key="1">
    <source>
        <dbReference type="SAM" id="SignalP"/>
    </source>
</evidence>
<proteinExistence type="predicted"/>
<gene>
    <name evidence="2" type="ORF">RCOM_0530690</name>
</gene>
<evidence type="ECO:0000313" key="2">
    <source>
        <dbReference type="EMBL" id="EEF35415.1"/>
    </source>
</evidence>
<keyword evidence="3" id="KW-1185">Reference proteome</keyword>
<accession>B9SLQ9</accession>
<dbReference type="EMBL" id="EQ974021">
    <property type="protein sequence ID" value="EEF35415.1"/>
    <property type="molecule type" value="Genomic_DNA"/>
</dbReference>
<protein>
    <submittedName>
        <fullName evidence="2">Uncharacterized protein</fullName>
    </submittedName>
</protein>